<dbReference type="PANTHER" id="PTHR15932:SF2">
    <property type="entry name" value="BRCA1-A COMPLEX SUBUNIT RAP80"/>
    <property type="match status" value="1"/>
</dbReference>
<dbReference type="GO" id="GO:0006302">
    <property type="term" value="P:double-strand break repair"/>
    <property type="evidence" value="ECO:0007669"/>
    <property type="project" value="InterPro"/>
</dbReference>
<dbReference type="GO" id="GO:0070530">
    <property type="term" value="F:K63-linked polyubiquitin modification-dependent protein binding"/>
    <property type="evidence" value="ECO:0007669"/>
    <property type="project" value="InterPro"/>
</dbReference>
<proteinExistence type="predicted"/>
<dbReference type="InterPro" id="IPR038868">
    <property type="entry name" value="RAP80"/>
</dbReference>
<dbReference type="OrthoDB" id="7536094at2759"/>
<name>A0A9Q1DQP4_CONCO</name>
<evidence type="ECO:0008006" key="4">
    <source>
        <dbReference type="Google" id="ProtNLM"/>
    </source>
</evidence>
<dbReference type="GO" id="GO:0045739">
    <property type="term" value="P:positive regulation of DNA repair"/>
    <property type="evidence" value="ECO:0007669"/>
    <property type="project" value="TreeGrafter"/>
</dbReference>
<feature type="compositionally biased region" description="Acidic residues" evidence="1">
    <location>
        <begin position="1"/>
        <end position="21"/>
    </location>
</feature>
<evidence type="ECO:0000256" key="1">
    <source>
        <dbReference type="SAM" id="MobiDB-lite"/>
    </source>
</evidence>
<sequence>MEVQEEEEEEEQGPMEVDQAEEVQVCGERVECPICMRHFPLPQIEMHAAYCDGSAQPSTPDDSSPVMVLRKGARRPETTEEDQPGSSKATQEPSPEKCFLCQGQFPVKEYRSHVDACLRLKSHPTQGAKSLLTALERSEQKESEAGPSQEHSFSHAAPADADQSGDSGGVAFSNSPIKSFTPISQVTDCLVDFKRQYSAKPSQRAGRKRKHR</sequence>
<feature type="region of interest" description="Disordered" evidence="1">
    <location>
        <begin position="136"/>
        <end position="178"/>
    </location>
</feature>
<dbReference type="Proteomes" id="UP001152803">
    <property type="component" value="Unassembled WGS sequence"/>
</dbReference>
<protein>
    <recommendedName>
        <fullName evidence="4">UBZ4-type domain-containing protein</fullName>
    </recommendedName>
</protein>
<evidence type="ECO:0000313" key="2">
    <source>
        <dbReference type="EMBL" id="KAJ8276806.1"/>
    </source>
</evidence>
<dbReference type="GO" id="GO:0042393">
    <property type="term" value="F:histone binding"/>
    <property type="evidence" value="ECO:0007669"/>
    <property type="project" value="TreeGrafter"/>
</dbReference>
<feature type="compositionally biased region" description="Polar residues" evidence="1">
    <location>
        <begin position="84"/>
        <end position="93"/>
    </location>
</feature>
<gene>
    <name evidence="2" type="ORF">COCON_G00085580</name>
</gene>
<reference evidence="2" key="1">
    <citation type="journal article" date="2023" name="Science">
        <title>Genome structures resolve the early diversification of teleost fishes.</title>
        <authorList>
            <person name="Parey E."/>
            <person name="Louis A."/>
            <person name="Montfort J."/>
            <person name="Bouchez O."/>
            <person name="Roques C."/>
            <person name="Iampietro C."/>
            <person name="Lluch J."/>
            <person name="Castinel A."/>
            <person name="Donnadieu C."/>
            <person name="Desvignes T."/>
            <person name="Floi Bucao C."/>
            <person name="Jouanno E."/>
            <person name="Wen M."/>
            <person name="Mejri S."/>
            <person name="Dirks R."/>
            <person name="Jansen H."/>
            <person name="Henkel C."/>
            <person name="Chen W.J."/>
            <person name="Zahm M."/>
            <person name="Cabau C."/>
            <person name="Klopp C."/>
            <person name="Thompson A.W."/>
            <person name="Robinson-Rechavi M."/>
            <person name="Braasch I."/>
            <person name="Lecointre G."/>
            <person name="Bobe J."/>
            <person name="Postlethwait J.H."/>
            <person name="Berthelot C."/>
            <person name="Roest Crollius H."/>
            <person name="Guiguen Y."/>
        </authorList>
    </citation>
    <scope>NUCLEOTIDE SEQUENCE</scope>
    <source>
        <strain evidence="2">Concon-B</strain>
    </source>
</reference>
<dbReference type="PANTHER" id="PTHR15932">
    <property type="entry name" value="UBIQUITIN INTERACTION MOTIF-CONTAINING PROTEIN 1"/>
    <property type="match status" value="1"/>
</dbReference>
<comment type="caution">
    <text evidence="2">The sequence shown here is derived from an EMBL/GenBank/DDBJ whole genome shotgun (WGS) entry which is preliminary data.</text>
</comment>
<organism evidence="2 3">
    <name type="scientific">Conger conger</name>
    <name type="common">Conger eel</name>
    <name type="synonym">Muraena conger</name>
    <dbReference type="NCBI Taxonomy" id="82655"/>
    <lineage>
        <taxon>Eukaryota</taxon>
        <taxon>Metazoa</taxon>
        <taxon>Chordata</taxon>
        <taxon>Craniata</taxon>
        <taxon>Vertebrata</taxon>
        <taxon>Euteleostomi</taxon>
        <taxon>Actinopterygii</taxon>
        <taxon>Neopterygii</taxon>
        <taxon>Teleostei</taxon>
        <taxon>Anguilliformes</taxon>
        <taxon>Congridae</taxon>
        <taxon>Conger</taxon>
    </lineage>
</organism>
<feature type="region of interest" description="Disordered" evidence="1">
    <location>
        <begin position="1"/>
        <end position="22"/>
    </location>
</feature>
<dbReference type="EMBL" id="JAFJMO010000005">
    <property type="protein sequence ID" value="KAJ8276806.1"/>
    <property type="molecule type" value="Genomic_DNA"/>
</dbReference>
<accession>A0A9Q1DQP4</accession>
<keyword evidence="3" id="KW-1185">Reference proteome</keyword>
<dbReference type="GO" id="GO:0070531">
    <property type="term" value="C:BRCA1-A complex"/>
    <property type="evidence" value="ECO:0007669"/>
    <property type="project" value="InterPro"/>
</dbReference>
<feature type="region of interest" description="Disordered" evidence="1">
    <location>
        <begin position="52"/>
        <end position="95"/>
    </location>
</feature>
<dbReference type="AlphaFoldDB" id="A0A9Q1DQP4"/>
<evidence type="ECO:0000313" key="3">
    <source>
        <dbReference type="Proteomes" id="UP001152803"/>
    </source>
</evidence>